<accession>A0ABN2YDR7</accession>
<comment type="subcellular location">
    <subcellularLocation>
        <location evidence="1">Cell membrane</location>
        <topology evidence="1">Multi-pass membrane protein</topology>
    </subcellularLocation>
</comment>
<comment type="caution">
    <text evidence="9">The sequence shown here is derived from an EMBL/GenBank/DDBJ whole genome shotgun (WGS) entry which is preliminary data.</text>
</comment>
<evidence type="ECO:0000313" key="10">
    <source>
        <dbReference type="Proteomes" id="UP001500575"/>
    </source>
</evidence>
<dbReference type="CDD" id="cd06173">
    <property type="entry name" value="MFS_MefA_like"/>
    <property type="match status" value="1"/>
</dbReference>
<feature type="transmembrane region" description="Helical" evidence="7">
    <location>
        <begin position="42"/>
        <end position="67"/>
    </location>
</feature>
<evidence type="ECO:0000259" key="8">
    <source>
        <dbReference type="PROSITE" id="PS50850"/>
    </source>
</evidence>
<evidence type="ECO:0000256" key="4">
    <source>
        <dbReference type="ARBA" id="ARBA00022692"/>
    </source>
</evidence>
<dbReference type="Proteomes" id="UP001500575">
    <property type="component" value="Unassembled WGS sequence"/>
</dbReference>
<evidence type="ECO:0000256" key="3">
    <source>
        <dbReference type="ARBA" id="ARBA00022475"/>
    </source>
</evidence>
<dbReference type="PROSITE" id="PS50850">
    <property type="entry name" value="MFS"/>
    <property type="match status" value="1"/>
</dbReference>
<feature type="transmembrane region" description="Helical" evidence="7">
    <location>
        <begin position="222"/>
        <end position="239"/>
    </location>
</feature>
<dbReference type="RefSeq" id="WP_344303916.1">
    <property type="nucleotide sequence ID" value="NZ_BAAAQQ010000011.1"/>
</dbReference>
<evidence type="ECO:0000256" key="2">
    <source>
        <dbReference type="ARBA" id="ARBA00022448"/>
    </source>
</evidence>
<keyword evidence="2" id="KW-0813">Transport</keyword>
<sequence>MRRLLKQRDFLLVWTGGLVSVAGDWVLAVVLPYVVYAVTGSTVATAGMIVAELVPGMLLGSVAGVFVDRWHLGRVLVVGNLAQAAVVALLLLTPGLETLALVYVVAAGQSALAAFTQPAESALLPSLVAAEDLVPANALNVLNNRIGRLLGLPLGAVLYAAFGLPAVVVVDAATFVVAAGLLACVRVPPRTMPEDERVAGAWRAFAHEWADGIAVVRRDRTIAVLFVVFGLMTFGGTMFDPLTAAWVRDILDGGADVYALLTTAGAVSGTIGALVVGAVGARVPPRVLTGWASVIAGGLLLVRFNVPVLEVAVALSLVQGLFAVASGVGVEALAQQRVPPAYRGRVFGSLQATVWLLSLFGALVGGVLAEAAGLLVALDLAAVLTLLAGVVVLVVLKAPNEPAAGGVEDSSPGDAQD</sequence>
<keyword evidence="4 7" id="KW-0812">Transmembrane</keyword>
<evidence type="ECO:0000256" key="1">
    <source>
        <dbReference type="ARBA" id="ARBA00004651"/>
    </source>
</evidence>
<feature type="transmembrane region" description="Helical" evidence="7">
    <location>
        <begin position="288"/>
        <end position="306"/>
    </location>
</feature>
<organism evidence="9 10">
    <name type="scientific">Nocardioides bigeumensis</name>
    <dbReference type="NCBI Taxonomy" id="433657"/>
    <lineage>
        <taxon>Bacteria</taxon>
        <taxon>Bacillati</taxon>
        <taxon>Actinomycetota</taxon>
        <taxon>Actinomycetes</taxon>
        <taxon>Propionibacteriales</taxon>
        <taxon>Nocardioidaceae</taxon>
        <taxon>Nocardioides</taxon>
    </lineage>
</organism>
<keyword evidence="6 7" id="KW-0472">Membrane</keyword>
<dbReference type="SUPFAM" id="SSF103473">
    <property type="entry name" value="MFS general substrate transporter"/>
    <property type="match status" value="1"/>
</dbReference>
<evidence type="ECO:0000256" key="5">
    <source>
        <dbReference type="ARBA" id="ARBA00022989"/>
    </source>
</evidence>
<evidence type="ECO:0000256" key="6">
    <source>
        <dbReference type="ARBA" id="ARBA00023136"/>
    </source>
</evidence>
<evidence type="ECO:0000256" key="7">
    <source>
        <dbReference type="SAM" id="Phobius"/>
    </source>
</evidence>
<protein>
    <submittedName>
        <fullName evidence="9">MFS transporter</fullName>
    </submittedName>
</protein>
<feature type="transmembrane region" description="Helical" evidence="7">
    <location>
        <begin position="259"/>
        <end position="281"/>
    </location>
</feature>
<keyword evidence="10" id="KW-1185">Reference proteome</keyword>
<keyword evidence="5 7" id="KW-1133">Transmembrane helix</keyword>
<dbReference type="InterPro" id="IPR020846">
    <property type="entry name" value="MFS_dom"/>
</dbReference>
<evidence type="ECO:0000313" key="9">
    <source>
        <dbReference type="EMBL" id="GAA2125638.1"/>
    </source>
</evidence>
<dbReference type="PANTHER" id="PTHR23513">
    <property type="entry name" value="INTEGRAL MEMBRANE EFFLUX PROTEIN-RELATED"/>
    <property type="match status" value="1"/>
</dbReference>
<feature type="domain" description="Major facilitator superfamily (MFS) profile" evidence="8">
    <location>
        <begin position="221"/>
        <end position="417"/>
    </location>
</feature>
<dbReference type="InterPro" id="IPR036259">
    <property type="entry name" value="MFS_trans_sf"/>
</dbReference>
<dbReference type="Gene3D" id="1.20.1250.20">
    <property type="entry name" value="MFS general substrate transporter like domains"/>
    <property type="match status" value="2"/>
</dbReference>
<feature type="transmembrane region" description="Helical" evidence="7">
    <location>
        <begin position="374"/>
        <end position="396"/>
    </location>
</feature>
<feature type="transmembrane region" description="Helical" evidence="7">
    <location>
        <begin position="12"/>
        <end position="36"/>
    </location>
</feature>
<feature type="transmembrane region" description="Helical" evidence="7">
    <location>
        <begin position="157"/>
        <end position="185"/>
    </location>
</feature>
<proteinExistence type="predicted"/>
<dbReference type="Pfam" id="PF05977">
    <property type="entry name" value="MFS_3"/>
    <property type="match status" value="1"/>
</dbReference>
<reference evidence="9 10" key="1">
    <citation type="journal article" date="2019" name="Int. J. Syst. Evol. Microbiol.">
        <title>The Global Catalogue of Microorganisms (GCM) 10K type strain sequencing project: providing services to taxonomists for standard genome sequencing and annotation.</title>
        <authorList>
            <consortium name="The Broad Institute Genomics Platform"/>
            <consortium name="The Broad Institute Genome Sequencing Center for Infectious Disease"/>
            <person name="Wu L."/>
            <person name="Ma J."/>
        </authorList>
    </citation>
    <scope>NUCLEOTIDE SEQUENCE [LARGE SCALE GENOMIC DNA]</scope>
    <source>
        <strain evidence="9 10">JCM 16021</strain>
    </source>
</reference>
<feature type="transmembrane region" description="Helical" evidence="7">
    <location>
        <begin position="346"/>
        <end position="368"/>
    </location>
</feature>
<name>A0ABN2YDR7_9ACTN</name>
<dbReference type="PANTHER" id="PTHR23513:SF6">
    <property type="entry name" value="MAJOR FACILITATOR SUPERFAMILY ASSOCIATED DOMAIN-CONTAINING PROTEIN"/>
    <property type="match status" value="1"/>
</dbReference>
<dbReference type="EMBL" id="BAAAQQ010000011">
    <property type="protein sequence ID" value="GAA2125638.1"/>
    <property type="molecule type" value="Genomic_DNA"/>
</dbReference>
<gene>
    <name evidence="9" type="ORF">GCM10009843_23550</name>
</gene>
<dbReference type="InterPro" id="IPR010290">
    <property type="entry name" value="TM_effector"/>
</dbReference>
<keyword evidence="3" id="KW-1003">Cell membrane</keyword>
<feature type="transmembrane region" description="Helical" evidence="7">
    <location>
        <begin position="312"/>
        <end position="334"/>
    </location>
</feature>